<sequence length="541" mass="57986">MPFLAGASAIVFAIAAQSAPETSNAPVQPAQQQSATAALDIMAYDVLGNSLLTTDEIERAIYRHMGPGKSAADVESARAALEKAYHDKGYQSVIVQIPEQTAEAGLLTLQVTEARLGEIRISGARHASTADIAERFPSLQPGSAPNLVRTEAELKEANRFPDRQITPLIEPGAEPGTINVELTVEDKFPVHGTVQLSNDYSQGTRPLRVLGTLRHADLWGVGHQLSLTYLTAPQNRDNLEVVSGSYLAPLANSRWSALLYGYKSNSNIASLGGTNVLGDGYAIGVRGILSTPFKAKGLFGSLNFGFDYKNFKETITLPDVEEAIRTPIDYVAASAAYTIGLARDHDIANATLSATAGIRGIGRESVVIDGISYPIFGNKRGSLDARPNFVHFNLDVDYTHIFGNDIALFLRSSAQLADSPLISNEQFAAGGLSSVRGYYQSEAVGDDGVTGTVELRSPSFARLLGDFVDEWRLFGFSDGARVRLRDAASGAPGSFTLWSAGLGTRFQFFRILSGEAVVAWPIEDSARGKGPFATFSIKAEY</sequence>
<evidence type="ECO:0000259" key="4">
    <source>
        <dbReference type="Pfam" id="PF03865"/>
    </source>
</evidence>
<dbReference type="InterPro" id="IPR013686">
    <property type="entry name" value="Polypept-transport_assoc_ShlB"/>
</dbReference>
<dbReference type="GO" id="GO:0046819">
    <property type="term" value="P:protein secretion by the type V secretion system"/>
    <property type="evidence" value="ECO:0007669"/>
    <property type="project" value="TreeGrafter"/>
</dbReference>
<feature type="domain" description="Haemolysin activator HlyB C-terminal" evidence="4">
    <location>
        <begin position="176"/>
        <end position="505"/>
    </location>
</feature>
<dbReference type="Proteomes" id="UP000552757">
    <property type="component" value="Unassembled WGS sequence"/>
</dbReference>
<dbReference type="Pfam" id="PF08479">
    <property type="entry name" value="POTRA_2"/>
    <property type="match status" value="1"/>
</dbReference>
<evidence type="ECO:0000256" key="1">
    <source>
        <dbReference type="ARBA" id="ARBA00022452"/>
    </source>
</evidence>
<dbReference type="Gene3D" id="2.40.160.50">
    <property type="entry name" value="membrane protein fhac: a member of the omp85/tpsb transporter family"/>
    <property type="match status" value="1"/>
</dbReference>
<dbReference type="Gene3D" id="3.10.20.310">
    <property type="entry name" value="membrane protein fhac"/>
    <property type="match status" value="1"/>
</dbReference>
<reference evidence="6 7" key="1">
    <citation type="submission" date="2020-08" db="EMBL/GenBank/DDBJ databases">
        <title>Genomic Encyclopedia of Type Strains, Phase IV (KMG-IV): sequencing the most valuable type-strain genomes for metagenomic binning, comparative biology and taxonomic classification.</title>
        <authorList>
            <person name="Goeker M."/>
        </authorList>
    </citation>
    <scope>NUCLEOTIDE SEQUENCE [LARGE SCALE GENOMIC DNA]</scope>
    <source>
        <strain evidence="6 7">DSM 29348</strain>
    </source>
</reference>
<name>A0A7W6DC19_9SPHN</name>
<feature type="domain" description="Polypeptide-transport-associated ShlB-type" evidence="5">
    <location>
        <begin position="41"/>
        <end position="113"/>
    </location>
</feature>
<evidence type="ECO:0000313" key="7">
    <source>
        <dbReference type="Proteomes" id="UP000552757"/>
    </source>
</evidence>
<gene>
    <name evidence="6" type="ORF">GGR44_000084</name>
</gene>
<evidence type="ECO:0000259" key="5">
    <source>
        <dbReference type="Pfam" id="PF08479"/>
    </source>
</evidence>
<dbReference type="GO" id="GO:0008320">
    <property type="term" value="F:protein transmembrane transporter activity"/>
    <property type="evidence" value="ECO:0007669"/>
    <property type="project" value="TreeGrafter"/>
</dbReference>
<dbReference type="GO" id="GO:0098046">
    <property type="term" value="C:type V protein secretion system complex"/>
    <property type="evidence" value="ECO:0007669"/>
    <property type="project" value="TreeGrafter"/>
</dbReference>
<dbReference type="AlphaFoldDB" id="A0A7W6DC19"/>
<proteinExistence type="predicted"/>
<dbReference type="InterPro" id="IPR051544">
    <property type="entry name" value="TPS_OM_transporter"/>
</dbReference>
<dbReference type="Pfam" id="PF03865">
    <property type="entry name" value="ShlB"/>
    <property type="match status" value="1"/>
</dbReference>
<keyword evidence="2" id="KW-0812">Transmembrane</keyword>
<organism evidence="6 7">
    <name type="scientific">Sphingobium fontiphilum</name>
    <dbReference type="NCBI Taxonomy" id="944425"/>
    <lineage>
        <taxon>Bacteria</taxon>
        <taxon>Pseudomonadati</taxon>
        <taxon>Pseudomonadota</taxon>
        <taxon>Alphaproteobacteria</taxon>
        <taxon>Sphingomonadales</taxon>
        <taxon>Sphingomonadaceae</taxon>
        <taxon>Sphingobium</taxon>
    </lineage>
</organism>
<dbReference type="EMBL" id="JACIEB010000001">
    <property type="protein sequence ID" value="MBB3980453.1"/>
    <property type="molecule type" value="Genomic_DNA"/>
</dbReference>
<keyword evidence="7" id="KW-1185">Reference proteome</keyword>
<dbReference type="InterPro" id="IPR005565">
    <property type="entry name" value="Hemolysn_activator_HlyB_C"/>
</dbReference>
<evidence type="ECO:0000313" key="6">
    <source>
        <dbReference type="EMBL" id="MBB3980453.1"/>
    </source>
</evidence>
<keyword evidence="3" id="KW-0998">Cell outer membrane</keyword>
<protein>
    <submittedName>
        <fullName evidence="6">Hemolysin activation/secretion protein</fullName>
    </submittedName>
</protein>
<evidence type="ECO:0000256" key="3">
    <source>
        <dbReference type="ARBA" id="ARBA00023237"/>
    </source>
</evidence>
<dbReference type="PANTHER" id="PTHR34597:SF6">
    <property type="entry name" value="BLR6126 PROTEIN"/>
    <property type="match status" value="1"/>
</dbReference>
<keyword evidence="1" id="KW-1134">Transmembrane beta strand</keyword>
<dbReference type="PANTHER" id="PTHR34597">
    <property type="entry name" value="SLR1661 PROTEIN"/>
    <property type="match status" value="1"/>
</dbReference>
<comment type="caution">
    <text evidence="6">The sequence shown here is derived from an EMBL/GenBank/DDBJ whole genome shotgun (WGS) entry which is preliminary data.</text>
</comment>
<evidence type="ECO:0000256" key="2">
    <source>
        <dbReference type="ARBA" id="ARBA00022692"/>
    </source>
</evidence>
<accession>A0A7W6DC19</accession>
<keyword evidence="1" id="KW-0472">Membrane</keyword>